<accession>A0A8J8NGX8</accession>
<evidence type="ECO:0000256" key="1">
    <source>
        <dbReference type="SAM" id="Phobius"/>
    </source>
</evidence>
<name>A0A8J8NGX8_HALGN</name>
<keyword evidence="1" id="KW-1133">Transmembrane helix</keyword>
<keyword evidence="3" id="KW-1185">Reference proteome</keyword>
<proteinExistence type="predicted"/>
<dbReference type="Proteomes" id="UP000785679">
    <property type="component" value="Unassembled WGS sequence"/>
</dbReference>
<sequence length="67" mass="7836">MAVRLFQVSQFGVWLMYQVASSEFIILVSEFVLFPLHLDHTVILQYDRQLRDQVVQVVKNVQAAQNE</sequence>
<dbReference type="AlphaFoldDB" id="A0A8J8NGX8"/>
<evidence type="ECO:0000313" key="3">
    <source>
        <dbReference type="Proteomes" id="UP000785679"/>
    </source>
</evidence>
<keyword evidence="1" id="KW-0472">Membrane</keyword>
<evidence type="ECO:0000313" key="2">
    <source>
        <dbReference type="EMBL" id="TNV74941.1"/>
    </source>
</evidence>
<gene>
    <name evidence="2" type="ORF">FGO68_gene15504</name>
</gene>
<keyword evidence="1" id="KW-0812">Transmembrane</keyword>
<reference evidence="2" key="1">
    <citation type="submission" date="2019-06" db="EMBL/GenBank/DDBJ databases">
        <authorList>
            <person name="Zheng W."/>
        </authorList>
    </citation>
    <scope>NUCLEOTIDE SEQUENCE</scope>
    <source>
        <strain evidence="2">QDHG01</strain>
    </source>
</reference>
<organism evidence="2 3">
    <name type="scientific">Halteria grandinella</name>
    <dbReference type="NCBI Taxonomy" id="5974"/>
    <lineage>
        <taxon>Eukaryota</taxon>
        <taxon>Sar</taxon>
        <taxon>Alveolata</taxon>
        <taxon>Ciliophora</taxon>
        <taxon>Intramacronucleata</taxon>
        <taxon>Spirotrichea</taxon>
        <taxon>Stichotrichia</taxon>
        <taxon>Sporadotrichida</taxon>
        <taxon>Halteriidae</taxon>
        <taxon>Halteria</taxon>
    </lineage>
</organism>
<protein>
    <submittedName>
        <fullName evidence="2">Uncharacterized protein</fullName>
    </submittedName>
</protein>
<dbReference type="EMBL" id="RRYP01016543">
    <property type="protein sequence ID" value="TNV74941.1"/>
    <property type="molecule type" value="Genomic_DNA"/>
</dbReference>
<comment type="caution">
    <text evidence="2">The sequence shown here is derived from an EMBL/GenBank/DDBJ whole genome shotgun (WGS) entry which is preliminary data.</text>
</comment>
<feature type="transmembrane region" description="Helical" evidence="1">
    <location>
        <begin position="15"/>
        <end position="38"/>
    </location>
</feature>